<proteinExistence type="predicted"/>
<protein>
    <submittedName>
        <fullName evidence="2">Uncharacterized protein</fullName>
    </submittedName>
</protein>
<keyword evidence="1" id="KW-0732">Signal</keyword>
<comment type="caution">
    <text evidence="2">The sequence shown here is derived from an EMBL/GenBank/DDBJ whole genome shotgun (WGS) entry which is preliminary data.</text>
</comment>
<accession>A0A420J4A1</accession>
<name>A0A420J4A1_9PEZI</name>
<reference evidence="2 3" key="1">
    <citation type="journal article" date="2018" name="BMC Genomics">
        <title>Comparative genome analyses reveal sequence features reflecting distinct modes of host-adaptation between dicot and monocot powdery mildew.</title>
        <authorList>
            <person name="Wu Y."/>
            <person name="Ma X."/>
            <person name="Pan Z."/>
            <person name="Kale S.D."/>
            <person name="Song Y."/>
            <person name="King H."/>
            <person name="Zhang Q."/>
            <person name="Presley C."/>
            <person name="Deng X."/>
            <person name="Wei C.I."/>
            <person name="Xiao S."/>
        </authorList>
    </citation>
    <scope>NUCLEOTIDE SEQUENCE [LARGE SCALE GENOMIC DNA]</scope>
    <source>
        <strain evidence="2">UCSC1</strain>
    </source>
</reference>
<organism evidence="2 3">
    <name type="scientific">Golovinomyces cichoracearum</name>
    <dbReference type="NCBI Taxonomy" id="62708"/>
    <lineage>
        <taxon>Eukaryota</taxon>
        <taxon>Fungi</taxon>
        <taxon>Dikarya</taxon>
        <taxon>Ascomycota</taxon>
        <taxon>Pezizomycotina</taxon>
        <taxon>Leotiomycetes</taxon>
        <taxon>Erysiphales</taxon>
        <taxon>Erysiphaceae</taxon>
        <taxon>Golovinomyces</taxon>
    </lineage>
</organism>
<feature type="signal peptide" evidence="1">
    <location>
        <begin position="1"/>
        <end position="25"/>
    </location>
</feature>
<sequence length="100" mass="11167">MRNRLSKTSWSQLWCLMISSALVRPEQGNWLINSLPTTVYSELTSVWHQALSIENSKSASVYSYQSDVRIIQCGALNATNALIEVVSDTVAIYGIESRTL</sequence>
<dbReference type="AlphaFoldDB" id="A0A420J4A1"/>
<dbReference type="OrthoDB" id="425211at2759"/>
<evidence type="ECO:0000313" key="2">
    <source>
        <dbReference type="EMBL" id="RKF81608.1"/>
    </source>
</evidence>
<dbReference type="EMBL" id="MCBR01002422">
    <property type="protein sequence ID" value="RKF81608.1"/>
    <property type="molecule type" value="Genomic_DNA"/>
</dbReference>
<evidence type="ECO:0000256" key="1">
    <source>
        <dbReference type="SAM" id="SignalP"/>
    </source>
</evidence>
<dbReference type="Proteomes" id="UP000285405">
    <property type="component" value="Unassembled WGS sequence"/>
</dbReference>
<gene>
    <name evidence="2" type="ORF">GcC1_c1290o1</name>
</gene>
<feature type="chain" id="PRO_5019220270" evidence="1">
    <location>
        <begin position="26"/>
        <end position="100"/>
    </location>
</feature>
<evidence type="ECO:0000313" key="3">
    <source>
        <dbReference type="Proteomes" id="UP000285405"/>
    </source>
</evidence>